<dbReference type="Proteomes" id="UP001345963">
    <property type="component" value="Unassembled WGS sequence"/>
</dbReference>
<dbReference type="EMBL" id="JAHUTI010001450">
    <property type="protein sequence ID" value="MED6232909.1"/>
    <property type="molecule type" value="Genomic_DNA"/>
</dbReference>
<feature type="region of interest" description="Disordered" evidence="1">
    <location>
        <begin position="1"/>
        <end position="70"/>
    </location>
</feature>
<comment type="caution">
    <text evidence="2">The sequence shown here is derived from an EMBL/GenBank/DDBJ whole genome shotgun (WGS) entry which is preliminary data.</text>
</comment>
<organism evidence="2 3">
    <name type="scientific">Ataeniobius toweri</name>
    <dbReference type="NCBI Taxonomy" id="208326"/>
    <lineage>
        <taxon>Eukaryota</taxon>
        <taxon>Metazoa</taxon>
        <taxon>Chordata</taxon>
        <taxon>Craniata</taxon>
        <taxon>Vertebrata</taxon>
        <taxon>Euteleostomi</taxon>
        <taxon>Actinopterygii</taxon>
        <taxon>Neopterygii</taxon>
        <taxon>Teleostei</taxon>
        <taxon>Neoteleostei</taxon>
        <taxon>Acanthomorphata</taxon>
        <taxon>Ovalentaria</taxon>
        <taxon>Atherinomorphae</taxon>
        <taxon>Cyprinodontiformes</taxon>
        <taxon>Goodeidae</taxon>
        <taxon>Ataeniobius</taxon>
    </lineage>
</organism>
<feature type="compositionally biased region" description="Basic residues" evidence="1">
    <location>
        <begin position="1"/>
        <end position="12"/>
    </location>
</feature>
<protein>
    <submittedName>
        <fullName evidence="2">Uncharacterized protein</fullName>
    </submittedName>
</protein>
<accession>A0ABU7A490</accession>
<evidence type="ECO:0000256" key="1">
    <source>
        <dbReference type="SAM" id="MobiDB-lite"/>
    </source>
</evidence>
<reference evidence="2 3" key="1">
    <citation type="submission" date="2021-07" db="EMBL/GenBank/DDBJ databases">
        <authorList>
            <person name="Palmer J.M."/>
        </authorList>
    </citation>
    <scope>NUCLEOTIDE SEQUENCE [LARGE SCALE GENOMIC DNA]</scope>
    <source>
        <strain evidence="2 3">AT_MEX2019</strain>
        <tissue evidence="2">Muscle</tissue>
    </source>
</reference>
<sequence>METRGRYKRRDRQRGFDLKRMKLGREKSNSDRNLLPGGGEIILKKKRSDSHGGTASERGRPYAGVEGTPETSSVNRFLWFIVGLTLSESGAISLCRTLAKQRRPNIPRFLLVCLSHTD</sequence>
<proteinExistence type="predicted"/>
<evidence type="ECO:0000313" key="2">
    <source>
        <dbReference type="EMBL" id="MED6232909.1"/>
    </source>
</evidence>
<gene>
    <name evidence="2" type="ORF">ATANTOWER_004146</name>
</gene>
<evidence type="ECO:0000313" key="3">
    <source>
        <dbReference type="Proteomes" id="UP001345963"/>
    </source>
</evidence>
<feature type="compositionally biased region" description="Basic and acidic residues" evidence="1">
    <location>
        <begin position="13"/>
        <end position="30"/>
    </location>
</feature>
<keyword evidence="3" id="KW-1185">Reference proteome</keyword>
<name>A0ABU7A490_9TELE</name>